<evidence type="ECO:0000313" key="2">
    <source>
        <dbReference type="EMBL" id="SFL49795.1"/>
    </source>
</evidence>
<reference evidence="3" key="1">
    <citation type="submission" date="2016-10" db="EMBL/GenBank/DDBJ databases">
        <authorList>
            <person name="Varghese N."/>
            <person name="Submissions S."/>
        </authorList>
    </citation>
    <scope>NUCLEOTIDE SEQUENCE [LARGE SCALE GENOMIC DNA]</scope>
    <source>
        <strain evidence="3">CGMCC 1.6474</strain>
    </source>
</reference>
<dbReference type="Proteomes" id="UP000198804">
    <property type="component" value="Unassembled WGS sequence"/>
</dbReference>
<feature type="transmembrane region" description="Helical" evidence="1">
    <location>
        <begin position="20"/>
        <end position="44"/>
    </location>
</feature>
<organism evidence="2 3">
    <name type="scientific">Methylorubrum salsuginis</name>
    <dbReference type="NCBI Taxonomy" id="414703"/>
    <lineage>
        <taxon>Bacteria</taxon>
        <taxon>Pseudomonadati</taxon>
        <taxon>Pseudomonadota</taxon>
        <taxon>Alphaproteobacteria</taxon>
        <taxon>Hyphomicrobiales</taxon>
        <taxon>Methylobacteriaceae</taxon>
        <taxon>Methylorubrum</taxon>
    </lineage>
</organism>
<protein>
    <submittedName>
        <fullName evidence="2">Uncharacterized protein</fullName>
    </submittedName>
</protein>
<dbReference type="AlphaFoldDB" id="A0A1I4I6A5"/>
<proteinExistence type="predicted"/>
<keyword evidence="1" id="KW-0812">Transmembrane</keyword>
<keyword evidence="1" id="KW-1133">Transmembrane helix</keyword>
<keyword evidence="3" id="KW-1185">Reference proteome</keyword>
<accession>A0A1I4I6A5</accession>
<dbReference type="EMBL" id="FOSV01000016">
    <property type="protein sequence ID" value="SFL49795.1"/>
    <property type="molecule type" value="Genomic_DNA"/>
</dbReference>
<keyword evidence="1" id="KW-0472">Membrane</keyword>
<gene>
    <name evidence="2" type="ORF">SAMN04488125_11685</name>
</gene>
<name>A0A1I4I6A5_9HYPH</name>
<evidence type="ECO:0000256" key="1">
    <source>
        <dbReference type="SAM" id="Phobius"/>
    </source>
</evidence>
<dbReference type="STRING" id="414703.SAMN04488125_11685"/>
<evidence type="ECO:0000313" key="3">
    <source>
        <dbReference type="Proteomes" id="UP000198804"/>
    </source>
</evidence>
<dbReference type="RefSeq" id="WP_165616489.1">
    <property type="nucleotide sequence ID" value="NZ_FOSV01000016.1"/>
</dbReference>
<sequence length="45" mass="4559">MSANDFTHRVGHDVDSVDQVSSVVLLGLAVAGGIAAVLLDLLLIG</sequence>